<dbReference type="InterPro" id="IPR003959">
    <property type="entry name" value="ATPase_AAA_core"/>
</dbReference>
<name>A0A660SJN9_UNCT6</name>
<gene>
    <name evidence="10" type="primary">lon</name>
    <name evidence="10" type="ORF">DRP43_03090</name>
</gene>
<dbReference type="GO" id="GO:0005524">
    <property type="term" value="F:ATP binding"/>
    <property type="evidence" value="ECO:0007669"/>
    <property type="project" value="UniProtKB-KW"/>
</dbReference>
<dbReference type="Proteomes" id="UP000271125">
    <property type="component" value="Unassembled WGS sequence"/>
</dbReference>
<dbReference type="InterPro" id="IPR003593">
    <property type="entry name" value="AAA+_ATPase"/>
</dbReference>
<dbReference type="CDD" id="cd19500">
    <property type="entry name" value="RecA-like_Lon"/>
    <property type="match status" value="1"/>
</dbReference>
<dbReference type="InterPro" id="IPR004815">
    <property type="entry name" value="Lon_bac/euk-typ"/>
</dbReference>
<dbReference type="Pfam" id="PF05362">
    <property type="entry name" value="Lon_C"/>
    <property type="match status" value="1"/>
</dbReference>
<evidence type="ECO:0000313" key="10">
    <source>
        <dbReference type="EMBL" id="RKX70752.1"/>
    </source>
</evidence>
<evidence type="ECO:0000256" key="5">
    <source>
        <dbReference type="ARBA" id="ARBA00022840"/>
    </source>
</evidence>
<dbReference type="FunFam" id="3.40.50.300:FF:000021">
    <property type="entry name" value="Lon protease homolog"/>
    <property type="match status" value="1"/>
</dbReference>
<evidence type="ECO:0000256" key="7">
    <source>
        <dbReference type="ARBA" id="ARBA00066743"/>
    </source>
</evidence>
<dbReference type="InterPro" id="IPR008268">
    <property type="entry name" value="Peptidase_S16_AS"/>
</dbReference>
<dbReference type="GO" id="GO:0016887">
    <property type="term" value="F:ATP hydrolysis activity"/>
    <property type="evidence" value="ECO:0007669"/>
    <property type="project" value="InterPro"/>
</dbReference>
<evidence type="ECO:0000256" key="2">
    <source>
        <dbReference type="ARBA" id="ARBA00022741"/>
    </source>
</evidence>
<dbReference type="Gene3D" id="1.10.8.60">
    <property type="match status" value="1"/>
</dbReference>
<proteinExistence type="inferred from homology"/>
<dbReference type="GO" id="GO:0004176">
    <property type="term" value="F:ATP-dependent peptidase activity"/>
    <property type="evidence" value="ECO:0007669"/>
    <property type="project" value="UniProtKB-UniRule"/>
</dbReference>
<dbReference type="AlphaFoldDB" id="A0A660SJN9"/>
<feature type="domain" description="Lon proteolytic" evidence="9">
    <location>
        <begin position="258"/>
        <end position="437"/>
    </location>
</feature>
<dbReference type="NCBIfam" id="TIGR00763">
    <property type="entry name" value="lon"/>
    <property type="match status" value="1"/>
</dbReference>
<organism evidence="10 11">
    <name type="scientific">candidate division TA06 bacterium</name>
    <dbReference type="NCBI Taxonomy" id="2250710"/>
    <lineage>
        <taxon>Bacteria</taxon>
        <taxon>Bacteria division TA06</taxon>
    </lineage>
</organism>
<dbReference type="PROSITE" id="PS51786">
    <property type="entry name" value="LON_PROTEOLYTIC"/>
    <property type="match status" value="1"/>
</dbReference>
<dbReference type="SUPFAM" id="SSF54211">
    <property type="entry name" value="Ribosomal protein S5 domain 2-like"/>
    <property type="match status" value="1"/>
</dbReference>
<dbReference type="PANTHER" id="PTHR10046">
    <property type="entry name" value="ATP DEPENDENT LON PROTEASE FAMILY MEMBER"/>
    <property type="match status" value="1"/>
</dbReference>
<protein>
    <recommendedName>
        <fullName evidence="7 8">endopeptidase La</fullName>
        <ecNumber evidence="7 8">3.4.21.53</ecNumber>
    </recommendedName>
</protein>
<dbReference type="SMART" id="SM00382">
    <property type="entry name" value="AAA"/>
    <property type="match status" value="1"/>
</dbReference>
<evidence type="ECO:0000256" key="4">
    <source>
        <dbReference type="ARBA" id="ARBA00022825"/>
    </source>
</evidence>
<dbReference type="Gene3D" id="3.40.50.300">
    <property type="entry name" value="P-loop containing nucleotide triphosphate hydrolases"/>
    <property type="match status" value="1"/>
</dbReference>
<evidence type="ECO:0000313" key="11">
    <source>
        <dbReference type="Proteomes" id="UP000271125"/>
    </source>
</evidence>
<dbReference type="InterPro" id="IPR020568">
    <property type="entry name" value="Ribosomal_Su5_D2-typ_SF"/>
</dbReference>
<evidence type="ECO:0000256" key="3">
    <source>
        <dbReference type="ARBA" id="ARBA00022801"/>
    </source>
</evidence>
<keyword evidence="1 8" id="KW-0645">Protease</keyword>
<sequence length="437" mass="48469">MLEYLAVLKLVKKIKGQIICFVGAPGVGKTSLGQSIAETLNRKFVRISLGGVHDEAEIRGHRKTYVGALPGKILQQIKHAGTRNPVFLLDEVDKIGKDFRGDPASALLEVLDPELNNTFMDHYLEVPFDFSDVLFIVTANTIHTIPPALLDRMEVIYLPGYLPYEKMNIAKNFLIPKEFKNNGIIKSDLDLKDDALEKIIMEYTYEAGVRNLQREIAKICRKIAMRKVTFKKTGVKITNKNIKKYIGAPKYIQTDILESRIGVATGLAWTENGGDILNIEVVPIPGQGHLILTGQLGEIMQESCKAAVTYIRKNASKYSIKTDFNKKYDLHIHVPEGAVPKDGPSAGVTVASAILSSLIKKPTNRNVAMTGEITITGEILPIGGLQEKIVAAQLKGIKSIIIPDKNKADFEELPNNAKKDIKINYVHNLEEVFKLIF</sequence>
<dbReference type="InterPro" id="IPR014721">
    <property type="entry name" value="Ribsml_uS5_D2-typ_fold_subgr"/>
</dbReference>
<dbReference type="PRINTS" id="PR00830">
    <property type="entry name" value="ENDOLAPTASE"/>
</dbReference>
<evidence type="ECO:0000256" key="1">
    <source>
        <dbReference type="ARBA" id="ARBA00022670"/>
    </source>
</evidence>
<dbReference type="EMBL" id="QNBD01000120">
    <property type="protein sequence ID" value="RKX70752.1"/>
    <property type="molecule type" value="Genomic_DNA"/>
</dbReference>
<dbReference type="GO" id="GO:0006508">
    <property type="term" value="P:proteolysis"/>
    <property type="evidence" value="ECO:0007669"/>
    <property type="project" value="UniProtKB-KW"/>
</dbReference>
<comment type="catalytic activity">
    <reaction evidence="6 8">
        <text>Hydrolysis of proteins in presence of ATP.</text>
        <dbReference type="EC" id="3.4.21.53"/>
    </reaction>
</comment>
<keyword evidence="5" id="KW-0067">ATP-binding</keyword>
<keyword evidence="4 8" id="KW-0720">Serine protease</keyword>
<dbReference type="InterPro" id="IPR008269">
    <property type="entry name" value="Lon_proteolytic"/>
</dbReference>
<dbReference type="GO" id="GO:0030163">
    <property type="term" value="P:protein catabolic process"/>
    <property type="evidence" value="ECO:0007669"/>
    <property type="project" value="InterPro"/>
</dbReference>
<comment type="caution">
    <text evidence="10">The sequence shown here is derived from an EMBL/GenBank/DDBJ whole genome shotgun (WGS) entry which is preliminary data.</text>
</comment>
<dbReference type="EC" id="3.4.21.53" evidence="7 8"/>
<evidence type="ECO:0000259" key="9">
    <source>
        <dbReference type="PROSITE" id="PS51786"/>
    </source>
</evidence>
<dbReference type="SUPFAM" id="SSF52540">
    <property type="entry name" value="P-loop containing nucleoside triphosphate hydrolases"/>
    <property type="match status" value="1"/>
</dbReference>
<evidence type="ECO:0000256" key="6">
    <source>
        <dbReference type="ARBA" id="ARBA00050665"/>
    </source>
</evidence>
<dbReference type="GO" id="GO:0004252">
    <property type="term" value="F:serine-type endopeptidase activity"/>
    <property type="evidence" value="ECO:0007669"/>
    <property type="project" value="UniProtKB-UniRule"/>
</dbReference>
<dbReference type="Gene3D" id="3.30.230.10">
    <property type="match status" value="1"/>
</dbReference>
<reference evidence="10 11" key="1">
    <citation type="submission" date="2018-06" db="EMBL/GenBank/DDBJ databases">
        <title>Extensive metabolic versatility and redundancy in microbially diverse, dynamic hydrothermal sediments.</title>
        <authorList>
            <person name="Dombrowski N."/>
            <person name="Teske A."/>
            <person name="Baker B.J."/>
        </authorList>
    </citation>
    <scope>NUCLEOTIDE SEQUENCE [LARGE SCALE GENOMIC DNA]</scope>
    <source>
        <strain evidence="10">B10_G13</strain>
    </source>
</reference>
<dbReference type="InterPro" id="IPR027065">
    <property type="entry name" value="Lon_Prtase"/>
</dbReference>
<dbReference type="InterPro" id="IPR054594">
    <property type="entry name" value="Lon_lid"/>
</dbReference>
<dbReference type="PROSITE" id="PS01046">
    <property type="entry name" value="LON_SER"/>
    <property type="match status" value="1"/>
</dbReference>
<feature type="active site" evidence="8">
    <location>
        <position position="388"/>
    </location>
</feature>
<feature type="active site" evidence="8">
    <location>
        <position position="345"/>
    </location>
</feature>
<dbReference type="Pfam" id="PF00004">
    <property type="entry name" value="AAA"/>
    <property type="match status" value="1"/>
</dbReference>
<dbReference type="Pfam" id="PF22667">
    <property type="entry name" value="Lon_lid"/>
    <property type="match status" value="1"/>
</dbReference>
<keyword evidence="3 8" id="KW-0378">Hydrolase</keyword>
<comment type="similarity">
    <text evidence="8">Belongs to the peptidase S16 family.</text>
</comment>
<evidence type="ECO:0000256" key="8">
    <source>
        <dbReference type="PROSITE-ProRule" id="PRU01122"/>
    </source>
</evidence>
<accession>A0A660SJN9</accession>
<keyword evidence="2" id="KW-0547">Nucleotide-binding</keyword>
<dbReference type="InterPro" id="IPR027417">
    <property type="entry name" value="P-loop_NTPase"/>
</dbReference>